<evidence type="ECO:0000313" key="1">
    <source>
        <dbReference type="EMBL" id="OMO57497.1"/>
    </source>
</evidence>
<gene>
    <name evidence="1" type="ORF">CCACVL1_25755</name>
</gene>
<evidence type="ECO:0000313" key="2">
    <source>
        <dbReference type="Proteomes" id="UP000188268"/>
    </source>
</evidence>
<name>A0A1R3GHG0_COCAP</name>
<protein>
    <submittedName>
        <fullName evidence="1">Uncharacterized protein</fullName>
    </submittedName>
</protein>
<sequence length="26" mass="3037">MPLDLFKVQVIRLSPKARLEDRRAIA</sequence>
<organism evidence="1 2">
    <name type="scientific">Corchorus capsularis</name>
    <name type="common">Jute</name>
    <dbReference type="NCBI Taxonomy" id="210143"/>
    <lineage>
        <taxon>Eukaryota</taxon>
        <taxon>Viridiplantae</taxon>
        <taxon>Streptophyta</taxon>
        <taxon>Embryophyta</taxon>
        <taxon>Tracheophyta</taxon>
        <taxon>Spermatophyta</taxon>
        <taxon>Magnoliopsida</taxon>
        <taxon>eudicotyledons</taxon>
        <taxon>Gunneridae</taxon>
        <taxon>Pentapetalae</taxon>
        <taxon>rosids</taxon>
        <taxon>malvids</taxon>
        <taxon>Malvales</taxon>
        <taxon>Malvaceae</taxon>
        <taxon>Grewioideae</taxon>
        <taxon>Apeibeae</taxon>
        <taxon>Corchorus</taxon>
    </lineage>
</organism>
<reference evidence="1 2" key="1">
    <citation type="submission" date="2013-09" db="EMBL/GenBank/DDBJ databases">
        <title>Corchorus capsularis genome sequencing.</title>
        <authorList>
            <person name="Alam M."/>
            <person name="Haque M.S."/>
            <person name="Islam M.S."/>
            <person name="Emdad E.M."/>
            <person name="Islam M.M."/>
            <person name="Ahmed B."/>
            <person name="Halim A."/>
            <person name="Hossen Q.M.M."/>
            <person name="Hossain M.Z."/>
            <person name="Ahmed R."/>
            <person name="Khan M.M."/>
            <person name="Islam R."/>
            <person name="Rashid M.M."/>
            <person name="Khan S.A."/>
            <person name="Rahman M.S."/>
            <person name="Alam M."/>
        </authorList>
    </citation>
    <scope>NUCLEOTIDE SEQUENCE [LARGE SCALE GENOMIC DNA]</scope>
    <source>
        <strain evidence="2">cv. CVL-1</strain>
        <tissue evidence="1">Whole seedling</tissue>
    </source>
</reference>
<proteinExistence type="predicted"/>
<accession>A0A1R3GHG0</accession>
<dbReference type="Gramene" id="OMO57497">
    <property type="protein sequence ID" value="OMO57497"/>
    <property type="gene ID" value="CCACVL1_25755"/>
</dbReference>
<dbReference type="AlphaFoldDB" id="A0A1R3GHG0"/>
<dbReference type="EMBL" id="AWWV01014343">
    <property type="protein sequence ID" value="OMO57497.1"/>
    <property type="molecule type" value="Genomic_DNA"/>
</dbReference>
<dbReference type="Proteomes" id="UP000188268">
    <property type="component" value="Unassembled WGS sequence"/>
</dbReference>
<comment type="caution">
    <text evidence="1">The sequence shown here is derived from an EMBL/GenBank/DDBJ whole genome shotgun (WGS) entry which is preliminary data.</text>
</comment>
<keyword evidence="2" id="KW-1185">Reference proteome</keyword>